<evidence type="ECO:0000313" key="2">
    <source>
        <dbReference type="EMBL" id="MCX2564339.1"/>
    </source>
</evidence>
<dbReference type="RefSeq" id="WP_242005260.1">
    <property type="nucleotide sequence ID" value="NZ_JAPIUZ010000005.1"/>
</dbReference>
<feature type="domain" description="DUF1653" evidence="1">
    <location>
        <begin position="20"/>
        <end position="75"/>
    </location>
</feature>
<reference evidence="2 3" key="1">
    <citation type="submission" date="2022-11" db="EMBL/GenBank/DDBJ databases">
        <title>Genome sequencing of Acetobacter type strain.</title>
        <authorList>
            <person name="Heo J."/>
            <person name="Lee D."/>
            <person name="Han B.-H."/>
            <person name="Hong S.-B."/>
            <person name="Kwon S.-W."/>
        </authorList>
    </citation>
    <scope>NUCLEOTIDE SEQUENCE [LARGE SCALE GENOMIC DNA]</scope>
    <source>
        <strain evidence="2 3">KACC 21253</strain>
    </source>
</reference>
<dbReference type="Gene3D" id="2.30.30.320">
    <property type="entry name" value="DUF1653-like domain"/>
    <property type="match status" value="1"/>
</dbReference>
<keyword evidence="3" id="KW-1185">Reference proteome</keyword>
<evidence type="ECO:0000259" key="1">
    <source>
        <dbReference type="Pfam" id="PF07866"/>
    </source>
</evidence>
<accession>A0ABT3QGC6</accession>
<protein>
    <submittedName>
        <fullName evidence="2">DUF1653 domain-containing protein</fullName>
    </submittedName>
</protein>
<dbReference type="EMBL" id="JAPIUZ010000005">
    <property type="protein sequence ID" value="MCX2564339.1"/>
    <property type="molecule type" value="Genomic_DNA"/>
</dbReference>
<proteinExistence type="predicted"/>
<name>A0ABT3QGC6_9PROT</name>
<evidence type="ECO:0000313" key="3">
    <source>
        <dbReference type="Proteomes" id="UP001301152"/>
    </source>
</evidence>
<dbReference type="InterPro" id="IPR023387">
    <property type="entry name" value="DUF1653-like_dom"/>
</dbReference>
<dbReference type="InterPro" id="IPR037135">
    <property type="entry name" value="DUF1653-like_dom_sf"/>
</dbReference>
<organism evidence="2 3">
    <name type="scientific">Acetobacter thailandicus</name>
    <dbReference type="NCBI Taxonomy" id="1502842"/>
    <lineage>
        <taxon>Bacteria</taxon>
        <taxon>Pseudomonadati</taxon>
        <taxon>Pseudomonadota</taxon>
        <taxon>Alphaproteobacteria</taxon>
        <taxon>Acetobacterales</taxon>
        <taxon>Acetobacteraceae</taxon>
        <taxon>Acetobacter</taxon>
    </lineage>
</organism>
<gene>
    <name evidence="2" type="ORF">OQ497_10255</name>
</gene>
<sequence>MKTYPHKMSETTPPEHPCPGLYRHYKGDLYTLICVGRHSETEEWLVTYRSEEHGTYWVRPLKMWNESINGTPRFALMHSLSAENLFSDRPYQPAEKPEKS</sequence>
<comment type="caution">
    <text evidence="2">The sequence shown here is derived from an EMBL/GenBank/DDBJ whole genome shotgun (WGS) entry which is preliminary data.</text>
</comment>
<dbReference type="Pfam" id="PF07866">
    <property type="entry name" value="DUF1653"/>
    <property type="match status" value="1"/>
</dbReference>
<dbReference type="Proteomes" id="UP001301152">
    <property type="component" value="Unassembled WGS sequence"/>
</dbReference>